<keyword evidence="3" id="KW-1185">Reference proteome</keyword>
<protein>
    <submittedName>
        <fullName evidence="2">29209_t:CDS:1</fullName>
    </submittedName>
</protein>
<evidence type="ECO:0000256" key="1">
    <source>
        <dbReference type="SAM" id="MobiDB-lite"/>
    </source>
</evidence>
<organism evidence="2 3">
    <name type="scientific">Gigaspora margarita</name>
    <dbReference type="NCBI Taxonomy" id="4874"/>
    <lineage>
        <taxon>Eukaryota</taxon>
        <taxon>Fungi</taxon>
        <taxon>Fungi incertae sedis</taxon>
        <taxon>Mucoromycota</taxon>
        <taxon>Glomeromycotina</taxon>
        <taxon>Glomeromycetes</taxon>
        <taxon>Diversisporales</taxon>
        <taxon>Gigasporaceae</taxon>
        <taxon>Gigaspora</taxon>
    </lineage>
</organism>
<sequence>NNIWDKAPDNTNVAEACHSNANRDGKFLSLENAILIAKRYDTRNFITCNTQKKYGIRKTGKNLGVIAREKQAIRRSAKKRANSISKAESSTKSKRTKRIKKIENSQDLTDALAEFDLEKEEKLKQELGLKE</sequence>
<name>A0ABN7WSE0_GIGMA</name>
<dbReference type="EMBL" id="CAJVQB010060768">
    <property type="protein sequence ID" value="CAG8839584.1"/>
    <property type="molecule type" value="Genomic_DNA"/>
</dbReference>
<dbReference type="Proteomes" id="UP000789901">
    <property type="component" value="Unassembled WGS sequence"/>
</dbReference>
<reference evidence="2 3" key="1">
    <citation type="submission" date="2021-06" db="EMBL/GenBank/DDBJ databases">
        <authorList>
            <person name="Kallberg Y."/>
            <person name="Tangrot J."/>
            <person name="Rosling A."/>
        </authorList>
    </citation>
    <scope>NUCLEOTIDE SEQUENCE [LARGE SCALE GENOMIC DNA]</scope>
    <source>
        <strain evidence="2 3">120-4 pot B 10/14</strain>
    </source>
</reference>
<evidence type="ECO:0000313" key="3">
    <source>
        <dbReference type="Proteomes" id="UP000789901"/>
    </source>
</evidence>
<evidence type="ECO:0000313" key="2">
    <source>
        <dbReference type="EMBL" id="CAG8839584.1"/>
    </source>
</evidence>
<accession>A0ABN7WSE0</accession>
<feature type="non-terminal residue" evidence="2">
    <location>
        <position position="1"/>
    </location>
</feature>
<gene>
    <name evidence="2" type="ORF">GMARGA_LOCUS34513</name>
</gene>
<feature type="region of interest" description="Disordered" evidence="1">
    <location>
        <begin position="74"/>
        <end position="101"/>
    </location>
</feature>
<proteinExistence type="predicted"/>
<comment type="caution">
    <text evidence="2">The sequence shown here is derived from an EMBL/GenBank/DDBJ whole genome shotgun (WGS) entry which is preliminary data.</text>
</comment>